<dbReference type="Proteomes" id="UP000230750">
    <property type="component" value="Unassembled WGS sequence"/>
</dbReference>
<dbReference type="PANTHER" id="PTHR48312">
    <property type="match status" value="1"/>
</dbReference>
<gene>
    <name evidence="1" type="ORF">BSL78_30081</name>
</gene>
<name>A0A2G8JBJ0_STIJA</name>
<evidence type="ECO:0000313" key="2">
    <source>
        <dbReference type="Proteomes" id="UP000230750"/>
    </source>
</evidence>
<dbReference type="InterPro" id="IPR027417">
    <property type="entry name" value="P-loop_NTPase"/>
</dbReference>
<dbReference type="Gene3D" id="3.40.50.300">
    <property type="entry name" value="P-loop containing nucleotide triphosphate hydrolases"/>
    <property type="match status" value="1"/>
</dbReference>
<sequence length="190" mass="21917">MAFAVRKIHGELPAGYRHTFLIRDPVAVFQSWKRLIATDMYRTEDVESVDINKDAPFFPIHEVFKDTYDLWKYAKEKGEENPVVIDTDDLLNHPDVILPKYFKAIGVEFDEKYITWEKNRKIVEEWRGCFEVTAGGAIGGTYASALDSSCFKPSSRPKIDVSSLSSDLQFCISESLPYYQELYKARLRVD</sequence>
<comment type="caution">
    <text evidence="1">The sequence shown here is derived from an EMBL/GenBank/DDBJ whole genome shotgun (WGS) entry which is preliminary data.</text>
</comment>
<dbReference type="PANTHER" id="PTHR48312:SF1">
    <property type="entry name" value="SULFOTRANSFERASE"/>
    <property type="match status" value="1"/>
</dbReference>
<keyword evidence="2" id="KW-1185">Reference proteome</keyword>
<dbReference type="SUPFAM" id="SSF52540">
    <property type="entry name" value="P-loop containing nucleoside triphosphate hydrolases"/>
    <property type="match status" value="1"/>
</dbReference>
<proteinExistence type="predicted"/>
<dbReference type="EMBL" id="MRZV01002735">
    <property type="protein sequence ID" value="PIK33105.1"/>
    <property type="molecule type" value="Genomic_DNA"/>
</dbReference>
<organism evidence="1 2">
    <name type="scientific">Stichopus japonicus</name>
    <name type="common">Sea cucumber</name>
    <dbReference type="NCBI Taxonomy" id="307972"/>
    <lineage>
        <taxon>Eukaryota</taxon>
        <taxon>Metazoa</taxon>
        <taxon>Echinodermata</taxon>
        <taxon>Eleutherozoa</taxon>
        <taxon>Echinozoa</taxon>
        <taxon>Holothuroidea</taxon>
        <taxon>Aspidochirotacea</taxon>
        <taxon>Aspidochirotida</taxon>
        <taxon>Stichopodidae</taxon>
        <taxon>Apostichopus</taxon>
    </lineage>
</organism>
<protein>
    <submittedName>
        <fullName evidence="1">Uncharacterized protein</fullName>
    </submittedName>
</protein>
<accession>A0A2G8JBJ0</accession>
<dbReference type="AlphaFoldDB" id="A0A2G8JBJ0"/>
<dbReference type="OrthoDB" id="10047557at2759"/>
<evidence type="ECO:0000313" key="1">
    <source>
        <dbReference type="EMBL" id="PIK33105.1"/>
    </source>
</evidence>
<reference evidence="1 2" key="1">
    <citation type="journal article" date="2017" name="PLoS Biol.">
        <title>The sea cucumber genome provides insights into morphological evolution and visceral regeneration.</title>
        <authorList>
            <person name="Zhang X."/>
            <person name="Sun L."/>
            <person name="Yuan J."/>
            <person name="Sun Y."/>
            <person name="Gao Y."/>
            <person name="Zhang L."/>
            <person name="Li S."/>
            <person name="Dai H."/>
            <person name="Hamel J.F."/>
            <person name="Liu C."/>
            <person name="Yu Y."/>
            <person name="Liu S."/>
            <person name="Lin W."/>
            <person name="Guo K."/>
            <person name="Jin S."/>
            <person name="Xu P."/>
            <person name="Storey K.B."/>
            <person name="Huan P."/>
            <person name="Zhang T."/>
            <person name="Zhou Y."/>
            <person name="Zhang J."/>
            <person name="Lin C."/>
            <person name="Li X."/>
            <person name="Xing L."/>
            <person name="Huo D."/>
            <person name="Sun M."/>
            <person name="Wang L."/>
            <person name="Mercier A."/>
            <person name="Li F."/>
            <person name="Yang H."/>
            <person name="Xiang J."/>
        </authorList>
    </citation>
    <scope>NUCLEOTIDE SEQUENCE [LARGE SCALE GENOMIC DNA]</scope>
    <source>
        <strain evidence="1">Shaxun</strain>
        <tissue evidence="1">Muscle</tissue>
    </source>
</reference>